<evidence type="ECO:0000256" key="1">
    <source>
        <dbReference type="SAM" id="MobiDB-lite"/>
    </source>
</evidence>
<dbReference type="Proteomes" id="UP001140513">
    <property type="component" value="Unassembled WGS sequence"/>
</dbReference>
<name>A0A9W9CAA6_9PLEO</name>
<keyword evidence="3" id="KW-1185">Reference proteome</keyword>
<gene>
    <name evidence="2" type="ORF">N0V89_006864</name>
</gene>
<protein>
    <submittedName>
        <fullName evidence="2">Uncharacterized protein</fullName>
    </submittedName>
</protein>
<dbReference type="EMBL" id="JAPEUX010000005">
    <property type="protein sequence ID" value="KAJ4351521.1"/>
    <property type="molecule type" value="Genomic_DNA"/>
</dbReference>
<feature type="region of interest" description="Disordered" evidence="1">
    <location>
        <begin position="1"/>
        <end position="80"/>
    </location>
</feature>
<dbReference type="GeneID" id="80910394"/>
<feature type="region of interest" description="Disordered" evidence="1">
    <location>
        <begin position="171"/>
        <end position="200"/>
    </location>
</feature>
<reference evidence="2" key="1">
    <citation type="submission" date="2022-10" db="EMBL/GenBank/DDBJ databases">
        <title>Tapping the CABI collections for fungal endophytes: first genome assemblies for Collariella, Neodidymelliopsis, Ascochyta clinopodiicola, Didymella pomorum, Didymosphaeria variabile, Neocosmospora piperis and Neocucurbitaria cava.</title>
        <authorList>
            <person name="Hill R."/>
        </authorList>
    </citation>
    <scope>NUCLEOTIDE SEQUENCE</scope>
    <source>
        <strain evidence="2">IMI 356815</strain>
    </source>
</reference>
<sequence length="492" mass="55246">MNSERQRIDRVGSYNGMEEPASQGSVTVETTWLSSHPQPLRQLAPLPTSIARRRQLFSPSRRSPDTSQINAGTQRHQASGSALGEETSAWIFAGYGSHQCAGVDPKRFLDLDTLAPKWQSSIVGFYSQYTDTQQGLGFNSRSVTFGPSVFREHAQSLNAIGLGYHEDSVITQSPEPSCTKRKQQASGSEPAANGDKKRDEAEIVRWKKAKKNQGTKFIPRWYVYDQKEAYKSSTLTHKIGKDQMEDFLDEQGVEVNTKFPTNLARYKPGTRLQALAQKCREIQQILIDLKQAGHTIGPKRQISRRCVQSVASRDEYDLASNDGEVAMTDKRAKTTRKLAALPMDAKANKMRAETTSNNNITKGDYSKMASSTSPAVEPKPLSDLRAQLRLFRDIAIKIIKNKFYICPEDEKKQINEKLRADWIPYYVRLVIQAQDHTRSGDAELVNNANALQSKSTDSFAARTNKLVEELVPNHGSRANMRRLVDEEFPYLA</sequence>
<feature type="compositionally biased region" description="Basic and acidic residues" evidence="1">
    <location>
        <begin position="1"/>
        <end position="10"/>
    </location>
</feature>
<feature type="compositionally biased region" description="Polar residues" evidence="1">
    <location>
        <begin position="22"/>
        <end position="37"/>
    </location>
</feature>
<evidence type="ECO:0000313" key="2">
    <source>
        <dbReference type="EMBL" id="KAJ4351521.1"/>
    </source>
</evidence>
<organism evidence="2 3">
    <name type="scientific">Didymosphaeria variabile</name>
    <dbReference type="NCBI Taxonomy" id="1932322"/>
    <lineage>
        <taxon>Eukaryota</taxon>
        <taxon>Fungi</taxon>
        <taxon>Dikarya</taxon>
        <taxon>Ascomycota</taxon>
        <taxon>Pezizomycotina</taxon>
        <taxon>Dothideomycetes</taxon>
        <taxon>Pleosporomycetidae</taxon>
        <taxon>Pleosporales</taxon>
        <taxon>Massarineae</taxon>
        <taxon>Didymosphaeriaceae</taxon>
        <taxon>Didymosphaeria</taxon>
    </lineage>
</organism>
<feature type="compositionally biased region" description="Polar residues" evidence="1">
    <location>
        <begin position="57"/>
        <end position="80"/>
    </location>
</feature>
<feature type="region of interest" description="Disordered" evidence="1">
    <location>
        <begin position="348"/>
        <end position="378"/>
    </location>
</feature>
<dbReference type="AlphaFoldDB" id="A0A9W9CAA6"/>
<proteinExistence type="predicted"/>
<dbReference type="RefSeq" id="XP_056069877.1">
    <property type="nucleotide sequence ID" value="XM_056215630.1"/>
</dbReference>
<accession>A0A9W9CAA6</accession>
<comment type="caution">
    <text evidence="2">The sequence shown here is derived from an EMBL/GenBank/DDBJ whole genome shotgun (WGS) entry which is preliminary data.</text>
</comment>
<evidence type="ECO:0000313" key="3">
    <source>
        <dbReference type="Proteomes" id="UP001140513"/>
    </source>
</evidence>